<evidence type="ECO:0000313" key="1">
    <source>
        <dbReference type="EMBL" id="CAF4707965.1"/>
    </source>
</evidence>
<organism evidence="1 2">
    <name type="scientific">Rotaria magnacalcarata</name>
    <dbReference type="NCBI Taxonomy" id="392030"/>
    <lineage>
        <taxon>Eukaryota</taxon>
        <taxon>Metazoa</taxon>
        <taxon>Spiralia</taxon>
        <taxon>Gnathifera</taxon>
        <taxon>Rotifera</taxon>
        <taxon>Eurotatoria</taxon>
        <taxon>Bdelloidea</taxon>
        <taxon>Philodinida</taxon>
        <taxon>Philodinidae</taxon>
        <taxon>Rotaria</taxon>
    </lineage>
</organism>
<dbReference type="EMBL" id="CAJOBG010102210">
    <property type="protein sequence ID" value="CAF4707965.1"/>
    <property type="molecule type" value="Genomic_DNA"/>
</dbReference>
<accession>A0A821J2J2</accession>
<evidence type="ECO:0000313" key="2">
    <source>
        <dbReference type="Proteomes" id="UP000663866"/>
    </source>
</evidence>
<feature type="non-terminal residue" evidence="1">
    <location>
        <position position="48"/>
    </location>
</feature>
<protein>
    <submittedName>
        <fullName evidence="1">Uncharacterized protein</fullName>
    </submittedName>
</protein>
<gene>
    <name evidence="1" type="ORF">OVN521_LOCUS48634</name>
</gene>
<proteinExistence type="predicted"/>
<comment type="caution">
    <text evidence="1">The sequence shown here is derived from an EMBL/GenBank/DDBJ whole genome shotgun (WGS) entry which is preliminary data.</text>
</comment>
<sequence>MRLSSAADRVLPAFHTFAELKSYLQTIGLDVELVPASNTTTIPPATST</sequence>
<dbReference type="Proteomes" id="UP000663866">
    <property type="component" value="Unassembled WGS sequence"/>
</dbReference>
<reference evidence="1" key="1">
    <citation type="submission" date="2021-02" db="EMBL/GenBank/DDBJ databases">
        <authorList>
            <person name="Nowell W R."/>
        </authorList>
    </citation>
    <scope>NUCLEOTIDE SEQUENCE</scope>
</reference>
<dbReference type="AlphaFoldDB" id="A0A821J2J2"/>
<name>A0A821J2J2_9BILA</name>
<keyword evidence="2" id="KW-1185">Reference proteome</keyword>